<keyword evidence="2" id="KW-0560">Oxidoreductase</keyword>
<feature type="non-terminal residue" evidence="2">
    <location>
        <position position="1"/>
    </location>
</feature>
<feature type="compositionally biased region" description="Basic and acidic residues" evidence="1">
    <location>
        <begin position="234"/>
        <end position="248"/>
    </location>
</feature>
<evidence type="ECO:0000256" key="1">
    <source>
        <dbReference type="SAM" id="MobiDB-lite"/>
    </source>
</evidence>
<feature type="compositionally biased region" description="Basic residues" evidence="1">
    <location>
        <begin position="184"/>
        <end position="195"/>
    </location>
</feature>
<sequence>DPRTLPGRPGHRGGKRDRARNRREARQKRRAGRRQRPERRGRRRGRRPDKGLGRGSGSGSRRRLRSGSSRTDYGHGSRRLWLPGDPRQQRRLSAAEAVRGSHGRRLRPDDRRAPARYVPMHPRRAARDALAGWRHRGQRRLPARPDRRHRALSLQRRQGWDHRPHQVPGPGGVGAGRQGERGRPRTHQHRAHPRPLRGVAAGQGRRATPRALRRAGGGGRDGRLPGFGRGYALRRTDARPQLGRRDAV</sequence>
<evidence type="ECO:0000313" key="2">
    <source>
        <dbReference type="EMBL" id="CAA9422427.1"/>
    </source>
</evidence>
<feature type="compositionally biased region" description="Basic residues" evidence="1">
    <location>
        <begin position="133"/>
        <end position="151"/>
    </location>
</feature>
<protein>
    <submittedName>
        <fullName evidence="2">3-oxoacyl-[acyl-carrier protein] reductase</fullName>
        <ecNumber evidence="2">1.1.1.100</ecNumber>
    </submittedName>
</protein>
<dbReference type="GO" id="GO:0004316">
    <property type="term" value="F:3-oxoacyl-[acyl-carrier-protein] reductase (NADPH) activity"/>
    <property type="evidence" value="ECO:0007669"/>
    <property type="project" value="UniProtKB-EC"/>
</dbReference>
<name>A0A6J4PS00_9ACTN</name>
<dbReference type="AlphaFoldDB" id="A0A6J4PS00"/>
<gene>
    <name evidence="2" type="ORF">AVDCRST_MAG82-1543</name>
</gene>
<feature type="non-terminal residue" evidence="2">
    <location>
        <position position="248"/>
    </location>
</feature>
<reference evidence="2" key="1">
    <citation type="submission" date="2020-02" db="EMBL/GenBank/DDBJ databases">
        <authorList>
            <person name="Meier V. D."/>
        </authorList>
    </citation>
    <scope>NUCLEOTIDE SEQUENCE</scope>
    <source>
        <strain evidence="2">AVDCRST_MAG82</strain>
    </source>
</reference>
<feature type="compositionally biased region" description="Basic residues" evidence="1">
    <location>
        <begin position="9"/>
        <end position="47"/>
    </location>
</feature>
<feature type="region of interest" description="Disordered" evidence="1">
    <location>
        <begin position="1"/>
        <end position="248"/>
    </location>
</feature>
<proteinExistence type="predicted"/>
<organism evidence="2">
    <name type="scientific">uncultured Rubrobacteraceae bacterium</name>
    <dbReference type="NCBI Taxonomy" id="349277"/>
    <lineage>
        <taxon>Bacteria</taxon>
        <taxon>Bacillati</taxon>
        <taxon>Actinomycetota</taxon>
        <taxon>Rubrobacteria</taxon>
        <taxon>Rubrobacterales</taxon>
        <taxon>Rubrobacteraceae</taxon>
        <taxon>environmental samples</taxon>
    </lineage>
</organism>
<feature type="compositionally biased region" description="Gly residues" evidence="1">
    <location>
        <begin position="215"/>
        <end position="229"/>
    </location>
</feature>
<accession>A0A6J4PS00</accession>
<dbReference type="EC" id="1.1.1.100" evidence="2"/>
<dbReference type="EMBL" id="CADCVA010000215">
    <property type="protein sequence ID" value="CAA9422427.1"/>
    <property type="molecule type" value="Genomic_DNA"/>
</dbReference>